<dbReference type="PANTHER" id="PTHR30111:SF1">
    <property type="entry name" value="33 KDA CHAPERONIN"/>
    <property type="match status" value="1"/>
</dbReference>
<feature type="disulfide bond" description="Redox-active" evidence="6">
    <location>
        <begin position="270"/>
        <end position="273"/>
    </location>
</feature>
<dbReference type="EMBL" id="QRPK01000023">
    <property type="protein sequence ID" value="RHM11114.1"/>
    <property type="molecule type" value="Genomic_DNA"/>
</dbReference>
<dbReference type="Pfam" id="PF01430">
    <property type="entry name" value="HSP33"/>
    <property type="match status" value="1"/>
</dbReference>
<keyword evidence="3 6" id="KW-1015">Disulfide bond</keyword>
<evidence type="ECO:0000313" key="8">
    <source>
        <dbReference type="Proteomes" id="UP000284868"/>
    </source>
</evidence>
<keyword evidence="8" id="KW-1185">Reference proteome</keyword>
<dbReference type="PANTHER" id="PTHR30111">
    <property type="entry name" value="33 KDA CHAPERONIN"/>
    <property type="match status" value="1"/>
</dbReference>
<comment type="function">
    <text evidence="6">Redox regulated molecular chaperone. Protects both thermally unfolding and oxidatively damaged proteins from irreversible aggregation. Plays an important role in the bacterial defense system toward oxidative stress.</text>
</comment>
<dbReference type="Gene3D" id="3.55.30.10">
    <property type="entry name" value="Hsp33 domain"/>
    <property type="match status" value="1"/>
</dbReference>
<dbReference type="SUPFAM" id="SSF118352">
    <property type="entry name" value="HSP33 redox switch-like"/>
    <property type="match status" value="1"/>
</dbReference>
<evidence type="ECO:0000256" key="2">
    <source>
        <dbReference type="ARBA" id="ARBA00022833"/>
    </source>
</evidence>
<gene>
    <name evidence="6" type="primary">hslO</name>
    <name evidence="7" type="ORF">DWZ83_05855</name>
</gene>
<feature type="disulfide bond" description="Redox-active" evidence="6">
    <location>
        <begin position="237"/>
        <end position="239"/>
    </location>
</feature>
<protein>
    <recommendedName>
        <fullName evidence="6">33 kDa chaperonin</fullName>
    </recommendedName>
    <alternativeName>
        <fullName evidence="6">Heat shock protein 33 homolog</fullName>
        <shortName evidence="6">HSP33</shortName>
    </alternativeName>
</protein>
<keyword evidence="2 6" id="KW-0862">Zinc</keyword>
<dbReference type="Proteomes" id="UP000284868">
    <property type="component" value="Unassembled WGS sequence"/>
</dbReference>
<dbReference type="AlphaFoldDB" id="A0A415PEF6"/>
<name>A0A415PEF6_9FIRM</name>
<dbReference type="PIRSF" id="PIRSF005261">
    <property type="entry name" value="Heat_shock_Hsp33"/>
    <property type="match status" value="1"/>
</dbReference>
<dbReference type="RefSeq" id="WP_022421049.1">
    <property type="nucleotide sequence ID" value="NZ_CAUWIX010000024.1"/>
</dbReference>
<proteinExistence type="inferred from homology"/>
<evidence type="ECO:0000256" key="1">
    <source>
        <dbReference type="ARBA" id="ARBA00022490"/>
    </source>
</evidence>
<dbReference type="GO" id="GO:0044183">
    <property type="term" value="F:protein folding chaperone"/>
    <property type="evidence" value="ECO:0007669"/>
    <property type="project" value="TreeGrafter"/>
</dbReference>
<dbReference type="InterPro" id="IPR016154">
    <property type="entry name" value="Heat_shock_Hsp33_C"/>
</dbReference>
<dbReference type="Gene3D" id="3.90.1280.10">
    <property type="entry name" value="HSP33 redox switch-like"/>
    <property type="match status" value="1"/>
</dbReference>
<dbReference type="GO" id="GO:0042026">
    <property type="term" value="P:protein refolding"/>
    <property type="evidence" value="ECO:0007669"/>
    <property type="project" value="TreeGrafter"/>
</dbReference>
<dbReference type="NCBIfam" id="NF001033">
    <property type="entry name" value="PRK00114.1"/>
    <property type="match status" value="1"/>
</dbReference>
<keyword evidence="4 6" id="KW-0143">Chaperone</keyword>
<reference evidence="7 8" key="1">
    <citation type="submission" date="2018-08" db="EMBL/GenBank/DDBJ databases">
        <title>A genome reference for cultivated species of the human gut microbiota.</title>
        <authorList>
            <person name="Zou Y."/>
            <person name="Xue W."/>
            <person name="Luo G."/>
        </authorList>
    </citation>
    <scope>NUCLEOTIDE SEQUENCE [LARGE SCALE GENOMIC DNA]</scope>
    <source>
        <strain evidence="7 8">AF35-6BH</strain>
    </source>
</reference>
<dbReference type="GO" id="GO:0005737">
    <property type="term" value="C:cytoplasm"/>
    <property type="evidence" value="ECO:0007669"/>
    <property type="project" value="UniProtKB-SubCell"/>
</dbReference>
<dbReference type="GO" id="GO:0051082">
    <property type="term" value="F:unfolded protein binding"/>
    <property type="evidence" value="ECO:0007669"/>
    <property type="project" value="UniProtKB-UniRule"/>
</dbReference>
<keyword evidence="1 6" id="KW-0963">Cytoplasm</keyword>
<evidence type="ECO:0000313" key="7">
    <source>
        <dbReference type="EMBL" id="RHM11114.1"/>
    </source>
</evidence>
<evidence type="ECO:0000256" key="5">
    <source>
        <dbReference type="ARBA" id="ARBA00023284"/>
    </source>
</evidence>
<evidence type="ECO:0000256" key="4">
    <source>
        <dbReference type="ARBA" id="ARBA00023186"/>
    </source>
</evidence>
<keyword evidence="5 6" id="KW-0676">Redox-active center</keyword>
<evidence type="ECO:0000256" key="6">
    <source>
        <dbReference type="HAMAP-Rule" id="MF_00117"/>
    </source>
</evidence>
<comment type="similarity">
    <text evidence="6">Belongs to the HSP33 family.</text>
</comment>
<organism evidence="7 8">
    <name type="scientific">Amedibacillus dolichus</name>
    <dbReference type="NCBI Taxonomy" id="31971"/>
    <lineage>
        <taxon>Bacteria</taxon>
        <taxon>Bacillati</taxon>
        <taxon>Bacillota</taxon>
        <taxon>Erysipelotrichia</taxon>
        <taxon>Erysipelotrichales</taxon>
        <taxon>Erysipelotrichaceae</taxon>
        <taxon>Amedibacillus</taxon>
    </lineage>
</organism>
<dbReference type="CDD" id="cd00498">
    <property type="entry name" value="Hsp33"/>
    <property type="match status" value="1"/>
</dbReference>
<comment type="subcellular location">
    <subcellularLocation>
        <location evidence="6">Cytoplasm</location>
    </subcellularLocation>
</comment>
<accession>A0A415PEF6</accession>
<dbReference type="InterPro" id="IPR000397">
    <property type="entry name" value="Heat_shock_Hsp33"/>
</dbReference>
<sequence>MKDYLIKALTCEERVRVYICSSTALVEEARQRFDMYPTSAAALGRVLSVGSMMGSMLKSEKEQLTIRINGHGPIGTILVDAYYDGHVRGFVSDPHIMLQYNDTGKLAVGMAVGNQGTLEVIKDLHMKENWGGTVALQSGEIGDDFAYYFTASEQTPSAVSVGVLVDTDNSIKAAGGMIIQMMPDAKEEDIVKIEQIVANMKHISSYILEKESLEAILEELFGDDLQILSKQDICFKCDCDKAKMKRALTTLSKEERMAMIEEDHGCEITCNFCNERYQFSEEELRDLERFIDTYAKA</sequence>
<dbReference type="SUPFAM" id="SSF64397">
    <property type="entry name" value="Hsp33 domain"/>
    <property type="match status" value="1"/>
</dbReference>
<comment type="caution">
    <text evidence="7">The sequence shown here is derived from an EMBL/GenBank/DDBJ whole genome shotgun (WGS) entry which is preliminary data.</text>
</comment>
<comment type="PTM">
    <text evidence="6">Under oxidizing conditions two disulfide bonds are formed involving the reactive cysteines. Under reducing conditions zinc is bound to the reactive cysteines and the protein is inactive.</text>
</comment>
<dbReference type="HAMAP" id="MF_00117">
    <property type="entry name" value="HslO"/>
    <property type="match status" value="1"/>
</dbReference>
<dbReference type="InterPro" id="IPR016153">
    <property type="entry name" value="Heat_shock_Hsp33_N"/>
</dbReference>
<evidence type="ECO:0000256" key="3">
    <source>
        <dbReference type="ARBA" id="ARBA00023157"/>
    </source>
</evidence>
<dbReference type="OrthoDB" id="9776534at2"/>